<protein>
    <submittedName>
        <fullName evidence="1">Uncharacterized protein</fullName>
    </submittedName>
</protein>
<reference evidence="1" key="1">
    <citation type="journal article" date="2021" name="Environ. Microbiol.">
        <title>Gene family expansions and transcriptome signatures uncover fungal adaptations to wood decay.</title>
        <authorList>
            <person name="Hage H."/>
            <person name="Miyauchi S."/>
            <person name="Viragh M."/>
            <person name="Drula E."/>
            <person name="Min B."/>
            <person name="Chaduli D."/>
            <person name="Navarro D."/>
            <person name="Favel A."/>
            <person name="Norest M."/>
            <person name="Lesage-Meessen L."/>
            <person name="Balint B."/>
            <person name="Merenyi Z."/>
            <person name="de Eugenio L."/>
            <person name="Morin E."/>
            <person name="Martinez A.T."/>
            <person name="Baldrian P."/>
            <person name="Stursova M."/>
            <person name="Martinez M.J."/>
            <person name="Novotny C."/>
            <person name="Magnuson J.K."/>
            <person name="Spatafora J.W."/>
            <person name="Maurice S."/>
            <person name="Pangilinan J."/>
            <person name="Andreopoulos W."/>
            <person name="LaButti K."/>
            <person name="Hundley H."/>
            <person name="Na H."/>
            <person name="Kuo A."/>
            <person name="Barry K."/>
            <person name="Lipzen A."/>
            <person name="Henrissat B."/>
            <person name="Riley R."/>
            <person name="Ahrendt S."/>
            <person name="Nagy L.G."/>
            <person name="Grigoriev I.V."/>
            <person name="Martin F."/>
            <person name="Rosso M.N."/>
        </authorList>
    </citation>
    <scope>NUCLEOTIDE SEQUENCE</scope>
    <source>
        <strain evidence="1">CBS 384.51</strain>
    </source>
</reference>
<accession>A0ACB8UGP9</accession>
<dbReference type="Proteomes" id="UP001055072">
    <property type="component" value="Unassembled WGS sequence"/>
</dbReference>
<sequence>MRNPFLIARTVFFCILVYLNVLAIGFAAWNVSAMKSAKMPVLGAPIFVIFNACALFFFQLLAIAELASPCARTAQIGFECGWTAVMSILQLAATIDITLNGPPTYCYQTASGRLWALCSSSNVLVAIAWASSSILLLYFLTIFITSASHYSSYRGVWWTTVYNMPWFEKGVVHPPRITFPEPSIPKPLPPESPYENPCFGAYHETAPLSPPTVPWLKSYHSELESNNTRTSSAKSDDSLRPMWARNAKNRRGVDPPFSPVPNTAQRISNAFKSHWSSSTGAGPAPPPPPPKMEMPTPQKIRGSFVDCHRTSYGHFPTDVQDVDLPIARTHMREWVRAERAVLAH</sequence>
<evidence type="ECO:0000313" key="1">
    <source>
        <dbReference type="EMBL" id="KAI0093528.1"/>
    </source>
</evidence>
<proteinExistence type="predicted"/>
<evidence type="ECO:0000313" key="2">
    <source>
        <dbReference type="Proteomes" id="UP001055072"/>
    </source>
</evidence>
<gene>
    <name evidence="1" type="ORF">BDY19DRAFT_256851</name>
</gene>
<comment type="caution">
    <text evidence="1">The sequence shown here is derived from an EMBL/GenBank/DDBJ whole genome shotgun (WGS) entry which is preliminary data.</text>
</comment>
<organism evidence="1 2">
    <name type="scientific">Irpex rosettiformis</name>
    <dbReference type="NCBI Taxonomy" id="378272"/>
    <lineage>
        <taxon>Eukaryota</taxon>
        <taxon>Fungi</taxon>
        <taxon>Dikarya</taxon>
        <taxon>Basidiomycota</taxon>
        <taxon>Agaricomycotina</taxon>
        <taxon>Agaricomycetes</taxon>
        <taxon>Polyporales</taxon>
        <taxon>Irpicaceae</taxon>
        <taxon>Irpex</taxon>
    </lineage>
</organism>
<name>A0ACB8UGP9_9APHY</name>
<dbReference type="EMBL" id="MU274901">
    <property type="protein sequence ID" value="KAI0093528.1"/>
    <property type="molecule type" value="Genomic_DNA"/>
</dbReference>
<keyword evidence="2" id="KW-1185">Reference proteome</keyword>